<sequence>MAFRERVKRALGRKSSSNSSSASSVKKTSSGRRDSSVWYQPGEKLPPLKYRRPVTKEHKELLESFSFQKAWRRKSDMSQYSPMGSRFPSRRNSRKGTTAAAPARRTQQHVIEDLPNDRDVANVGLSPQRSCNDADTHRHLALTAQTNDGAAGPKSPSTYNRRPPSSGSTPTTDSTTNNNNDDNNAFSHHAFAQDLLHALNHSRVAVA</sequence>
<gene>
    <name evidence="2" type="ORF">IWZ03DRAFT_174527</name>
</gene>
<evidence type="ECO:0000256" key="1">
    <source>
        <dbReference type="SAM" id="MobiDB-lite"/>
    </source>
</evidence>
<keyword evidence="3" id="KW-1185">Reference proteome</keyword>
<dbReference type="EMBL" id="JBBPHU010000005">
    <property type="protein sequence ID" value="KAK7517539.1"/>
    <property type="molecule type" value="Genomic_DNA"/>
</dbReference>
<organism evidence="2 3">
    <name type="scientific">Phyllosticta citriasiana</name>
    <dbReference type="NCBI Taxonomy" id="595635"/>
    <lineage>
        <taxon>Eukaryota</taxon>
        <taxon>Fungi</taxon>
        <taxon>Dikarya</taxon>
        <taxon>Ascomycota</taxon>
        <taxon>Pezizomycotina</taxon>
        <taxon>Dothideomycetes</taxon>
        <taxon>Dothideomycetes incertae sedis</taxon>
        <taxon>Botryosphaeriales</taxon>
        <taxon>Phyllostictaceae</taxon>
        <taxon>Phyllosticta</taxon>
    </lineage>
</organism>
<feature type="region of interest" description="Disordered" evidence="1">
    <location>
        <begin position="72"/>
        <end position="106"/>
    </location>
</feature>
<reference evidence="2 3" key="1">
    <citation type="submission" date="2024-04" db="EMBL/GenBank/DDBJ databases">
        <title>Phyllosticta paracitricarpa is synonymous to the EU quarantine fungus P. citricarpa based on phylogenomic analyses.</title>
        <authorList>
            <consortium name="Lawrence Berkeley National Laboratory"/>
            <person name="Van Ingen-Buijs V.A."/>
            <person name="Van Westerhoven A.C."/>
            <person name="Haridas S."/>
            <person name="Skiadas P."/>
            <person name="Martin F."/>
            <person name="Groenewald J.Z."/>
            <person name="Crous P.W."/>
            <person name="Seidl M.F."/>
        </authorList>
    </citation>
    <scope>NUCLEOTIDE SEQUENCE [LARGE SCALE GENOMIC DNA]</scope>
    <source>
        <strain evidence="2 3">CBS 123371</strain>
    </source>
</reference>
<comment type="caution">
    <text evidence="2">The sequence shown here is derived from an EMBL/GenBank/DDBJ whole genome shotgun (WGS) entry which is preliminary data.</text>
</comment>
<accession>A0ABR1KM17</accession>
<feature type="region of interest" description="Disordered" evidence="1">
    <location>
        <begin position="1"/>
        <end position="53"/>
    </location>
</feature>
<feature type="region of interest" description="Disordered" evidence="1">
    <location>
        <begin position="143"/>
        <end position="186"/>
    </location>
</feature>
<protein>
    <submittedName>
        <fullName evidence="2">Uncharacterized protein</fullName>
    </submittedName>
</protein>
<evidence type="ECO:0000313" key="3">
    <source>
        <dbReference type="Proteomes" id="UP001363622"/>
    </source>
</evidence>
<feature type="compositionally biased region" description="Low complexity" evidence="1">
    <location>
        <begin position="163"/>
        <end position="184"/>
    </location>
</feature>
<feature type="compositionally biased region" description="Low complexity" evidence="1">
    <location>
        <begin position="14"/>
        <end position="28"/>
    </location>
</feature>
<feature type="compositionally biased region" description="Basic residues" evidence="1">
    <location>
        <begin position="1"/>
        <end position="12"/>
    </location>
</feature>
<name>A0ABR1KM17_9PEZI</name>
<proteinExistence type="predicted"/>
<evidence type="ECO:0000313" key="2">
    <source>
        <dbReference type="EMBL" id="KAK7517539.1"/>
    </source>
</evidence>
<dbReference type="Proteomes" id="UP001363622">
    <property type="component" value="Unassembled WGS sequence"/>
</dbReference>